<feature type="domain" description="RagB/SusD" evidence="7">
    <location>
        <begin position="305"/>
        <end position="591"/>
    </location>
</feature>
<dbReference type="GO" id="GO:0009279">
    <property type="term" value="C:cell outer membrane"/>
    <property type="evidence" value="ECO:0007669"/>
    <property type="project" value="UniProtKB-SubCell"/>
</dbReference>
<dbReference type="InterPro" id="IPR011990">
    <property type="entry name" value="TPR-like_helical_dom_sf"/>
</dbReference>
<dbReference type="Proteomes" id="UP000286003">
    <property type="component" value="Unassembled WGS sequence"/>
</dbReference>
<evidence type="ECO:0000259" key="7">
    <source>
        <dbReference type="Pfam" id="PF07980"/>
    </source>
</evidence>
<comment type="similarity">
    <text evidence="2">Belongs to the SusD family.</text>
</comment>
<proteinExistence type="inferred from homology"/>
<dbReference type="RefSeq" id="WP_007666905.1">
    <property type="nucleotide sequence ID" value="NZ_DAWCKB010000018.1"/>
</dbReference>
<dbReference type="InterPro" id="IPR012944">
    <property type="entry name" value="SusD_RagB_dom"/>
</dbReference>
<dbReference type="EMBL" id="RCXO01000018">
    <property type="protein sequence ID" value="RYT79325.1"/>
    <property type="molecule type" value="Genomic_DNA"/>
</dbReference>
<name>A0A3E4KTY7_9BACE</name>
<protein>
    <submittedName>
        <fullName evidence="10">RagB/SusD family nutrient uptake outer membrane protein</fullName>
    </submittedName>
</protein>
<comment type="caution">
    <text evidence="10">The sequence shown here is derived from an EMBL/GenBank/DDBJ whole genome shotgun (WGS) entry which is preliminary data.</text>
</comment>
<dbReference type="Pfam" id="PF14322">
    <property type="entry name" value="SusD-like_3"/>
    <property type="match status" value="1"/>
</dbReference>
<feature type="domain" description="SusD-like N-terminal" evidence="8">
    <location>
        <begin position="45"/>
        <end position="222"/>
    </location>
</feature>
<dbReference type="Gene3D" id="1.25.40.390">
    <property type="match status" value="1"/>
</dbReference>
<dbReference type="Pfam" id="PF07980">
    <property type="entry name" value="SusD_RagB"/>
    <property type="match status" value="1"/>
</dbReference>
<evidence type="ECO:0000313" key="12">
    <source>
        <dbReference type="Proteomes" id="UP000291191"/>
    </source>
</evidence>
<keyword evidence="4" id="KW-0472">Membrane</keyword>
<keyword evidence="3 6" id="KW-0732">Signal</keyword>
<sequence length="591" mass="66120">MKIYKKLLYAMFMIGSMTLTGCDDFLTPDNKSSVTDTDYFSTASGFQSLVYDAYAQLIDIYNSADAPVYFNAGTDLYQDGRNDIDAALHRWSNFTPEHGKVKTFYTDCYDGIRSCLSIQYYAPAANVSDAVKQKAIDEGRFVQALFYYLLVNNYGGVPLVTEYASTAIKGYPRATAEQVYTYIIDELKSIISNNRLTSSSATKGGGEASIEAAKALLAKTYLSAAWDLNNQSYFTEAAKYADEVINGRSLTTEFADLWAADSSGDDDAEFIFDIEYDYNSTHDQNAGNRWQSFYSNYYGGAEEGMKNGSSLCIPLMHTLRCFEKGDKRYDATFLKTLLVKKAWDPAQGFKENGSPLGDYFSFYSNGNTAQGKMVGVYYPAYWECDAASVAAWRAKDPANRAETFIIPQNEMTAQMEPMSTYMEDLKEYPNGIITKYDFEESQKKSWAVHPCRKFDDSKTAQYSAGRSFRDLHVITLPEIFFVAAEAYFKAGNDGTALKRLNTVRKRAGLADATSIDIDVILKESACEMYGNGYRRMDLRRTGKLIEYNNLHNPHLKGNAASIIGQKTLWPIPQAAIDANDDLTSDDQNPGY</sequence>
<evidence type="ECO:0000313" key="10">
    <source>
        <dbReference type="EMBL" id="RYT79325.1"/>
    </source>
</evidence>
<evidence type="ECO:0000256" key="2">
    <source>
        <dbReference type="ARBA" id="ARBA00006275"/>
    </source>
</evidence>
<reference evidence="9 11" key="1">
    <citation type="submission" date="2018-08" db="EMBL/GenBank/DDBJ databases">
        <title>A genome reference for cultivated species of the human gut microbiota.</title>
        <authorList>
            <person name="Zou Y."/>
            <person name="Xue W."/>
            <person name="Luo G."/>
        </authorList>
    </citation>
    <scope>NUCLEOTIDE SEQUENCE [LARGE SCALE GENOMIC DNA]</scope>
    <source>
        <strain evidence="9 11">AF31-23</strain>
    </source>
</reference>
<dbReference type="GeneID" id="26161655"/>
<dbReference type="PROSITE" id="PS51257">
    <property type="entry name" value="PROKAR_LIPOPROTEIN"/>
    <property type="match status" value="1"/>
</dbReference>
<evidence type="ECO:0000256" key="3">
    <source>
        <dbReference type="ARBA" id="ARBA00022729"/>
    </source>
</evidence>
<organism evidence="10 12">
    <name type="scientific">Bacteroides intestinalis</name>
    <dbReference type="NCBI Taxonomy" id="329854"/>
    <lineage>
        <taxon>Bacteria</taxon>
        <taxon>Pseudomonadati</taxon>
        <taxon>Bacteroidota</taxon>
        <taxon>Bacteroidia</taxon>
        <taxon>Bacteroidales</taxon>
        <taxon>Bacteroidaceae</taxon>
        <taxon>Bacteroides</taxon>
    </lineage>
</organism>
<keyword evidence="12" id="KW-1185">Reference proteome</keyword>
<feature type="signal peptide" evidence="6">
    <location>
        <begin position="1"/>
        <end position="21"/>
    </location>
</feature>
<accession>A0A3E4KTY7</accession>
<reference evidence="10 12" key="2">
    <citation type="journal article" date="2019" name="Science, e1252229">
        <title>Invertible promoters mediate bacterial phase variation, antibiotic resistance, and host adaptation in the gut.</title>
        <authorList>
            <person name="Jiang X."/>
            <person name="Hall A.B."/>
            <person name="Arthur T.D."/>
            <person name="Plichta D.R."/>
            <person name="Covington C.T."/>
            <person name="Poyet M."/>
            <person name="Crothers J."/>
            <person name="Moses P.L."/>
            <person name="Tolonen A.C."/>
            <person name="Vlamakis H."/>
            <person name="Alm E.J."/>
            <person name="Xavier R.J."/>
        </authorList>
    </citation>
    <scope>NUCLEOTIDE SEQUENCE [LARGE SCALE GENOMIC DNA]</scope>
    <source>
        <strain evidence="12">bf_0095</strain>
        <strain evidence="10">Bf_0095</strain>
    </source>
</reference>
<dbReference type="EMBL" id="QRQM01000010">
    <property type="protein sequence ID" value="RHN06995.1"/>
    <property type="molecule type" value="Genomic_DNA"/>
</dbReference>
<evidence type="ECO:0000256" key="4">
    <source>
        <dbReference type="ARBA" id="ARBA00023136"/>
    </source>
</evidence>
<evidence type="ECO:0000256" key="1">
    <source>
        <dbReference type="ARBA" id="ARBA00004442"/>
    </source>
</evidence>
<gene>
    <name evidence="9" type="ORF">DWZ32_10110</name>
    <name evidence="10" type="ORF">EAJ06_14580</name>
</gene>
<evidence type="ECO:0000256" key="6">
    <source>
        <dbReference type="SAM" id="SignalP"/>
    </source>
</evidence>
<evidence type="ECO:0000313" key="9">
    <source>
        <dbReference type="EMBL" id="RHN06995.1"/>
    </source>
</evidence>
<comment type="subcellular location">
    <subcellularLocation>
        <location evidence="1">Cell outer membrane</location>
    </subcellularLocation>
</comment>
<dbReference type="AlphaFoldDB" id="A0A3E4KTY7"/>
<evidence type="ECO:0000256" key="5">
    <source>
        <dbReference type="ARBA" id="ARBA00023237"/>
    </source>
</evidence>
<feature type="chain" id="PRO_5044592930" evidence="6">
    <location>
        <begin position="22"/>
        <end position="591"/>
    </location>
</feature>
<keyword evidence="5" id="KW-0998">Cell outer membrane</keyword>
<dbReference type="Proteomes" id="UP000291191">
    <property type="component" value="Unassembled WGS sequence"/>
</dbReference>
<dbReference type="SUPFAM" id="SSF48452">
    <property type="entry name" value="TPR-like"/>
    <property type="match status" value="1"/>
</dbReference>
<dbReference type="InterPro" id="IPR033985">
    <property type="entry name" value="SusD-like_N"/>
</dbReference>
<evidence type="ECO:0000259" key="8">
    <source>
        <dbReference type="Pfam" id="PF14322"/>
    </source>
</evidence>
<dbReference type="OrthoDB" id="5694214at2"/>
<evidence type="ECO:0000313" key="11">
    <source>
        <dbReference type="Proteomes" id="UP000286003"/>
    </source>
</evidence>